<comment type="caution">
    <text evidence="1">The sequence shown here is derived from an EMBL/GenBank/DDBJ whole genome shotgun (WGS) entry which is preliminary data.</text>
</comment>
<dbReference type="Proteomes" id="UP000216021">
    <property type="component" value="Unassembled WGS sequence"/>
</dbReference>
<sequence>MATTVTSVVESVEYFLHSLYRLELVKTLRLNERNEKELLPLVRCYLLGYFADVVSLSVQIKAFRAWPSPGVVKNIRIN</sequence>
<accession>A0A1S8CDE5</accession>
<proteinExistence type="predicted"/>
<dbReference type="AlphaFoldDB" id="A0A1S8CDE5"/>
<keyword evidence="2" id="KW-1185">Reference proteome</keyword>
<reference evidence="1 2" key="1">
    <citation type="submission" date="2016-11" db="EMBL/GenBank/DDBJ databases">
        <title>Rahnella oryzae sp. nov., isolated from rice root.</title>
        <authorList>
            <person name="Zhang X.-X."/>
            <person name="Zhang J."/>
        </authorList>
    </citation>
    <scope>NUCLEOTIDE SEQUENCE [LARGE SCALE GENOMIC DNA]</scope>
    <source>
        <strain evidence="1 2">J11-6</strain>
    </source>
</reference>
<dbReference type="STRING" id="2034155.BMI79_21790"/>
<name>A0A1S8CDE5_9GAMM</name>
<evidence type="ECO:0000313" key="2">
    <source>
        <dbReference type="Proteomes" id="UP000216021"/>
    </source>
</evidence>
<gene>
    <name evidence="1" type="ORF">BMI79_21790</name>
</gene>
<evidence type="ECO:0000313" key="1">
    <source>
        <dbReference type="EMBL" id="OMQ18779.1"/>
    </source>
</evidence>
<protein>
    <submittedName>
        <fullName evidence="1">Uncharacterized protein</fullName>
    </submittedName>
</protein>
<organism evidence="1 2">
    <name type="scientific">Serratia oryzae</name>
    <dbReference type="NCBI Taxonomy" id="2034155"/>
    <lineage>
        <taxon>Bacteria</taxon>
        <taxon>Pseudomonadati</taxon>
        <taxon>Pseudomonadota</taxon>
        <taxon>Gammaproteobacteria</taxon>
        <taxon>Enterobacterales</taxon>
        <taxon>Yersiniaceae</taxon>
        <taxon>Serratia</taxon>
    </lineage>
</organism>
<dbReference type="EMBL" id="MOXD01000024">
    <property type="protein sequence ID" value="OMQ18779.1"/>
    <property type="molecule type" value="Genomic_DNA"/>
</dbReference>